<keyword evidence="7 11" id="KW-0012">Acyltransferase</keyword>
<dbReference type="KEGG" id="ajp:AMJAP_3294"/>
<dbReference type="InterPro" id="IPR043138">
    <property type="entry name" value="GGT_lsub"/>
</dbReference>
<comment type="catalytic activity">
    <reaction evidence="8 11">
        <text>an N-terminal (5-L-glutamyl)-[peptide] + an alpha-amino acid = 5-L-glutamyl amino acid + an N-terminal L-alpha-aminoacyl-[peptide]</text>
        <dbReference type="Rhea" id="RHEA:23904"/>
        <dbReference type="Rhea" id="RHEA-COMP:9780"/>
        <dbReference type="Rhea" id="RHEA-COMP:9795"/>
        <dbReference type="ChEBI" id="CHEBI:77644"/>
        <dbReference type="ChEBI" id="CHEBI:78597"/>
        <dbReference type="ChEBI" id="CHEBI:78599"/>
        <dbReference type="ChEBI" id="CHEBI:78608"/>
        <dbReference type="EC" id="2.3.2.2"/>
    </reaction>
</comment>
<feature type="binding site" evidence="10">
    <location>
        <begin position="465"/>
        <end position="466"/>
    </location>
    <ligand>
        <name>L-glutamate</name>
        <dbReference type="ChEBI" id="CHEBI:29985"/>
    </ligand>
</feature>
<dbReference type="InterPro" id="IPR043137">
    <property type="entry name" value="GGT_ssub_C"/>
</dbReference>
<accession>A0A7R6P8N0</accession>
<dbReference type="Proteomes" id="UP000595663">
    <property type="component" value="Chromosome"/>
</dbReference>
<sequence length="582" mass="63625">MRRPILSVILGTLTLLPTLLFAVNEDLAPESATGTLQQKSIEAQHQLVVTAHPLATQAGYRVLQQGGSAADAAVAIQAMLTLVEPQSSGIGGGAFMLYWDNTSKQLKAFDGRETAPASADENLFITNEGKPMRWWDAMVGGRSVGTPGVLAMLEKSHKQYGKSSWSSLFEDAIETSESGFQVSPRLHQLLSSKINPGLGKYPQARNYFFTPEGEPLPEGHQLTNPELAKSLRHIAKSGAAAFYQGELSKKIIDAVKQATDNPGKLQQSDLKNYQAIERQAICRPFREYRVCGFPPPTSGGITTLQIIKLMELAEPKQLQPTSIEFYQLFTQASRLAYADRARYLADSDFVDVPMDQLLNENYLRQRSKLINLSKDMGKASPGELPDRLSRADDRSPELPSTSHFVIVDRWGNAVSMTSSIEMAFGSTLMAGGFLLNNQLTDFSFIAEQEGKPVANRVQPGKRPRSSMSPIMVFDRNNQLVAALGSPGGSRIISYVAKNLYLKLSSDMSLQQAFNTPHVVNRNGVTELEAGTTAEQLAQPLSAIGHDLKIRDLNSGLHGFFRQADGAWKSAVDPRREGTALGD</sequence>
<evidence type="ECO:0000256" key="2">
    <source>
        <dbReference type="ARBA" id="ARBA00001089"/>
    </source>
</evidence>
<dbReference type="OrthoDB" id="5297205at2"/>
<comment type="similarity">
    <text evidence="3 11">Belongs to the gamma-glutamyltransferase family.</text>
</comment>
<evidence type="ECO:0000313" key="13">
    <source>
        <dbReference type="EMBL" id="BBB27879.1"/>
    </source>
</evidence>
<dbReference type="GO" id="GO:0036374">
    <property type="term" value="F:glutathione hydrolase activity"/>
    <property type="evidence" value="ECO:0007669"/>
    <property type="project" value="UniProtKB-UniRule"/>
</dbReference>
<dbReference type="EC" id="2.3.2.2" evidence="11"/>
<dbReference type="SUPFAM" id="SSF56235">
    <property type="entry name" value="N-terminal nucleophile aminohydrolases (Ntn hydrolases)"/>
    <property type="match status" value="1"/>
</dbReference>
<keyword evidence="6 11" id="KW-0865">Zymogen</keyword>
<dbReference type="Gene3D" id="1.10.246.130">
    <property type="match status" value="1"/>
</dbReference>
<dbReference type="Pfam" id="PF01019">
    <property type="entry name" value="G_glu_transpept"/>
    <property type="match status" value="1"/>
</dbReference>
<comment type="subunit">
    <text evidence="11">This enzyme consists of two polypeptide chains, which are synthesized in precursor form from a single polypeptide.</text>
</comment>
<proteinExistence type="inferred from homology"/>
<dbReference type="InterPro" id="IPR029055">
    <property type="entry name" value="Ntn_hydrolases_N"/>
</dbReference>
<dbReference type="InterPro" id="IPR000101">
    <property type="entry name" value="GGT_peptidase"/>
</dbReference>
<dbReference type="GO" id="GO:0103068">
    <property type="term" value="F:leukotriene C4 gamma-glutamyl transferase activity"/>
    <property type="evidence" value="ECO:0007669"/>
    <property type="project" value="UniProtKB-EC"/>
</dbReference>
<dbReference type="GO" id="GO:0006751">
    <property type="term" value="P:glutathione catabolic process"/>
    <property type="evidence" value="ECO:0007669"/>
    <property type="project" value="UniProtKB-UniRule"/>
</dbReference>
<feature type="region of interest" description="Disordered" evidence="12">
    <location>
        <begin position="374"/>
        <end position="397"/>
    </location>
</feature>
<gene>
    <name evidence="13" type="primary">ggt</name>
    <name evidence="13" type="ORF">AMJAP_3294</name>
</gene>
<name>A0A7R6P8N0_9GAMM</name>
<dbReference type="PANTHER" id="PTHR43199">
    <property type="entry name" value="GLUTATHIONE HYDROLASE"/>
    <property type="match status" value="1"/>
</dbReference>
<evidence type="ECO:0000256" key="3">
    <source>
        <dbReference type="ARBA" id="ARBA00009381"/>
    </source>
</evidence>
<comment type="pathway">
    <text evidence="11">Sulfur metabolism; glutathione metabolism.</text>
</comment>
<feature type="compositionally biased region" description="Basic and acidic residues" evidence="12">
    <location>
        <begin position="384"/>
        <end position="396"/>
    </location>
</feature>
<dbReference type="EC" id="3.4.19.13" evidence="11"/>
<keyword evidence="4 11" id="KW-0808">Transferase</keyword>
<evidence type="ECO:0000256" key="6">
    <source>
        <dbReference type="ARBA" id="ARBA00023145"/>
    </source>
</evidence>
<feature type="binding site" evidence="10">
    <location>
        <position position="488"/>
    </location>
    <ligand>
        <name>L-glutamate</name>
        <dbReference type="ChEBI" id="CHEBI:29985"/>
    </ligand>
</feature>
<dbReference type="InterPro" id="IPR051792">
    <property type="entry name" value="GGT_bact"/>
</dbReference>
<evidence type="ECO:0000256" key="7">
    <source>
        <dbReference type="ARBA" id="ARBA00023315"/>
    </source>
</evidence>
<protein>
    <recommendedName>
        <fullName evidence="11">Glutathione hydrolase proenzyme</fullName>
        <ecNumber evidence="11">2.3.2.2</ecNumber>
        <ecNumber evidence="11">3.4.19.13</ecNumber>
    </recommendedName>
    <component>
        <recommendedName>
            <fullName evidence="11">Glutathione hydrolase large chain</fullName>
        </recommendedName>
    </component>
    <component>
        <recommendedName>
            <fullName evidence="11">Glutathione hydrolase small chain</fullName>
        </recommendedName>
    </component>
</protein>
<keyword evidence="11" id="KW-0317">Glutathione biosynthesis</keyword>
<dbReference type="Gene3D" id="3.60.20.40">
    <property type="match status" value="1"/>
</dbReference>
<organism evidence="13 14">
    <name type="scientific">Amphritea japonica ATCC BAA-1530</name>
    <dbReference type="NCBI Taxonomy" id="1278309"/>
    <lineage>
        <taxon>Bacteria</taxon>
        <taxon>Pseudomonadati</taxon>
        <taxon>Pseudomonadota</taxon>
        <taxon>Gammaproteobacteria</taxon>
        <taxon>Oceanospirillales</taxon>
        <taxon>Oceanospirillaceae</taxon>
        <taxon>Amphritea</taxon>
    </lineage>
</organism>
<keyword evidence="5 11" id="KW-0378">Hydrolase</keyword>
<dbReference type="UniPathway" id="UPA00204"/>
<evidence type="ECO:0000313" key="14">
    <source>
        <dbReference type="Proteomes" id="UP000595663"/>
    </source>
</evidence>
<keyword evidence="14" id="KW-1185">Reference proteome</keyword>
<dbReference type="PANTHER" id="PTHR43199:SF1">
    <property type="entry name" value="GLUTATHIONE HYDROLASE PROENZYME"/>
    <property type="match status" value="1"/>
</dbReference>
<feature type="binding site" evidence="10">
    <location>
        <position position="112"/>
    </location>
    <ligand>
        <name>L-glutamate</name>
        <dbReference type="ChEBI" id="CHEBI:29985"/>
    </ligand>
</feature>
<evidence type="ECO:0000256" key="11">
    <source>
        <dbReference type="RuleBase" id="RU368036"/>
    </source>
</evidence>
<reference evidence="13 14" key="1">
    <citation type="journal article" date="2008" name="Int. J. Syst. Evol. Microbiol.">
        <title>Amphritea japonica sp. nov. and Amphritea balenae sp. nov., isolated from the sediment adjacent to sperm whale carcasses off Kagoshima, Japan.</title>
        <authorList>
            <person name="Miyazaki M."/>
            <person name="Nogi Y."/>
            <person name="Fujiwara Y."/>
            <person name="Kawato M."/>
            <person name="Nagahama T."/>
            <person name="Kubokawa K."/>
            <person name="Horikoshi K."/>
        </authorList>
    </citation>
    <scope>NUCLEOTIDE SEQUENCE [LARGE SCALE GENOMIC DNA]</scope>
    <source>
        <strain evidence="13 14">ATCC BAA-1530</strain>
    </source>
</reference>
<evidence type="ECO:0000256" key="1">
    <source>
        <dbReference type="ARBA" id="ARBA00001049"/>
    </source>
</evidence>
<evidence type="ECO:0000256" key="4">
    <source>
        <dbReference type="ARBA" id="ARBA00022679"/>
    </source>
</evidence>
<feature type="active site" description="Nucleophile" evidence="9">
    <location>
        <position position="401"/>
    </location>
</feature>
<comment type="PTM">
    <text evidence="11">Cleaved by autocatalysis into a large and a small subunit.</text>
</comment>
<evidence type="ECO:0000256" key="12">
    <source>
        <dbReference type="SAM" id="MobiDB-lite"/>
    </source>
</evidence>
<evidence type="ECO:0000256" key="9">
    <source>
        <dbReference type="PIRSR" id="PIRSR600101-1"/>
    </source>
</evidence>
<dbReference type="RefSeq" id="WP_019622729.1">
    <property type="nucleotide sequence ID" value="NZ_AP014545.1"/>
</dbReference>
<dbReference type="PRINTS" id="PR01210">
    <property type="entry name" value="GGTRANSPTASE"/>
</dbReference>
<feature type="binding site" evidence="10">
    <location>
        <position position="441"/>
    </location>
    <ligand>
        <name>L-glutamate</name>
        <dbReference type="ChEBI" id="CHEBI:29985"/>
    </ligand>
</feature>
<dbReference type="NCBIfam" id="TIGR00066">
    <property type="entry name" value="g_glut_trans"/>
    <property type="match status" value="1"/>
</dbReference>
<dbReference type="AlphaFoldDB" id="A0A7R6P8N0"/>
<evidence type="ECO:0000256" key="5">
    <source>
        <dbReference type="ARBA" id="ARBA00022801"/>
    </source>
</evidence>
<dbReference type="EMBL" id="AP014545">
    <property type="protein sequence ID" value="BBB27879.1"/>
    <property type="molecule type" value="Genomic_DNA"/>
</dbReference>
<comment type="catalytic activity">
    <reaction evidence="1 11">
        <text>an S-substituted glutathione + H2O = an S-substituted L-cysteinylglycine + L-glutamate</text>
        <dbReference type="Rhea" id="RHEA:59468"/>
        <dbReference type="ChEBI" id="CHEBI:15377"/>
        <dbReference type="ChEBI" id="CHEBI:29985"/>
        <dbReference type="ChEBI" id="CHEBI:90779"/>
        <dbReference type="ChEBI" id="CHEBI:143103"/>
        <dbReference type="EC" id="3.4.19.13"/>
    </reaction>
</comment>
<evidence type="ECO:0000256" key="8">
    <source>
        <dbReference type="ARBA" id="ARBA00047417"/>
    </source>
</evidence>
<evidence type="ECO:0000256" key="10">
    <source>
        <dbReference type="PIRSR" id="PIRSR600101-2"/>
    </source>
</evidence>
<comment type="catalytic activity">
    <reaction evidence="2 11">
        <text>glutathione + H2O = L-cysteinylglycine + L-glutamate</text>
        <dbReference type="Rhea" id="RHEA:28807"/>
        <dbReference type="ChEBI" id="CHEBI:15377"/>
        <dbReference type="ChEBI" id="CHEBI:29985"/>
        <dbReference type="ChEBI" id="CHEBI:57925"/>
        <dbReference type="ChEBI" id="CHEBI:61694"/>
        <dbReference type="EC" id="3.4.19.13"/>
    </reaction>
</comment>
<dbReference type="GO" id="GO:0006750">
    <property type="term" value="P:glutathione biosynthetic process"/>
    <property type="evidence" value="ECO:0007669"/>
    <property type="project" value="UniProtKB-KW"/>
</dbReference>